<reference evidence="2 3" key="1">
    <citation type="submission" date="2019-03" db="EMBL/GenBank/DDBJ databases">
        <title>First draft genome of Liparis tanakae, snailfish: a comprehensive survey of snailfish specific genes.</title>
        <authorList>
            <person name="Kim W."/>
            <person name="Song I."/>
            <person name="Jeong J.-H."/>
            <person name="Kim D."/>
            <person name="Kim S."/>
            <person name="Ryu S."/>
            <person name="Song J.Y."/>
            <person name="Lee S.K."/>
        </authorList>
    </citation>
    <scope>NUCLEOTIDE SEQUENCE [LARGE SCALE GENOMIC DNA]</scope>
    <source>
        <tissue evidence="2">Muscle</tissue>
    </source>
</reference>
<protein>
    <submittedName>
        <fullName evidence="2">Uncharacterized protein</fullName>
    </submittedName>
</protein>
<comment type="caution">
    <text evidence="2">The sequence shown here is derived from an EMBL/GenBank/DDBJ whole genome shotgun (WGS) entry which is preliminary data.</text>
</comment>
<dbReference type="AlphaFoldDB" id="A0A4Z2EW07"/>
<dbReference type="OrthoDB" id="8956806at2759"/>
<evidence type="ECO:0000313" key="2">
    <source>
        <dbReference type="EMBL" id="TNN32544.1"/>
    </source>
</evidence>
<evidence type="ECO:0000313" key="3">
    <source>
        <dbReference type="Proteomes" id="UP000314294"/>
    </source>
</evidence>
<feature type="region of interest" description="Disordered" evidence="1">
    <location>
        <begin position="168"/>
        <end position="243"/>
    </location>
</feature>
<evidence type="ECO:0000256" key="1">
    <source>
        <dbReference type="SAM" id="MobiDB-lite"/>
    </source>
</evidence>
<feature type="region of interest" description="Disordered" evidence="1">
    <location>
        <begin position="116"/>
        <end position="138"/>
    </location>
</feature>
<dbReference type="Proteomes" id="UP000314294">
    <property type="component" value="Unassembled WGS sequence"/>
</dbReference>
<keyword evidence="3" id="KW-1185">Reference proteome</keyword>
<proteinExistence type="predicted"/>
<organism evidence="2 3">
    <name type="scientific">Liparis tanakae</name>
    <name type="common">Tanaka's snailfish</name>
    <dbReference type="NCBI Taxonomy" id="230148"/>
    <lineage>
        <taxon>Eukaryota</taxon>
        <taxon>Metazoa</taxon>
        <taxon>Chordata</taxon>
        <taxon>Craniata</taxon>
        <taxon>Vertebrata</taxon>
        <taxon>Euteleostomi</taxon>
        <taxon>Actinopterygii</taxon>
        <taxon>Neopterygii</taxon>
        <taxon>Teleostei</taxon>
        <taxon>Neoteleostei</taxon>
        <taxon>Acanthomorphata</taxon>
        <taxon>Eupercaria</taxon>
        <taxon>Perciformes</taxon>
        <taxon>Cottioidei</taxon>
        <taxon>Cottales</taxon>
        <taxon>Liparidae</taxon>
        <taxon>Liparis</taxon>
    </lineage>
</organism>
<name>A0A4Z2EW07_9TELE</name>
<feature type="compositionally biased region" description="Low complexity" evidence="1">
    <location>
        <begin position="118"/>
        <end position="128"/>
    </location>
</feature>
<sequence>MFLENKNNLEMEMAQASAQGLQGRGSLRSLEVVAGDFGELRLLEGISERRDAHKQLHREDGFSVVKVLRGRSSSFTERSPLLRFSQDDSLTYMTLHDPGLVGGGLDLEKGGRLGGEVSGLSLTGSGSSDKTDPPDLSLKPRLSSSIKCCFRGSRVAVMFAAVVLCSSPPEPLEPSRTLQTPPEPLEPSRTLRTLQTPPEPLEPSRALKNPPDPSRTLRTLQNPPEPARTLQNPPEPSRTLQNP</sequence>
<accession>A0A4Z2EW07</accession>
<gene>
    <name evidence="2" type="ORF">EYF80_057295</name>
</gene>
<dbReference type="EMBL" id="SRLO01002629">
    <property type="protein sequence ID" value="TNN32544.1"/>
    <property type="molecule type" value="Genomic_DNA"/>
</dbReference>